<organism evidence="6 7">
    <name type="scientific">Candidatus Methanomassiliicoccus intestinalis</name>
    <dbReference type="NCBI Taxonomy" id="1406512"/>
    <lineage>
        <taxon>Archaea</taxon>
        <taxon>Methanobacteriati</taxon>
        <taxon>Thermoplasmatota</taxon>
        <taxon>Thermoplasmata</taxon>
        <taxon>Methanomassiliicoccales</taxon>
        <taxon>Methanomassiliicoccaceae</taxon>
        <taxon>Methanomassiliicoccus</taxon>
    </lineage>
</organism>
<evidence type="ECO:0000259" key="4">
    <source>
        <dbReference type="PROSITE" id="PS51736"/>
    </source>
</evidence>
<feature type="domain" description="Recombinase" evidence="5">
    <location>
        <begin position="158"/>
        <end position="262"/>
    </location>
</feature>
<feature type="domain" description="Resolvase/invertase-type recombinase catalytic" evidence="4">
    <location>
        <begin position="4"/>
        <end position="150"/>
    </location>
</feature>
<keyword evidence="2" id="KW-0238">DNA-binding</keyword>
<reference evidence="6" key="1">
    <citation type="submission" date="2016-03" db="EMBL/GenBank/DDBJ databases">
        <authorList>
            <person name="Borrel G."/>
            <person name="Mccann A."/>
            <person name="O'Toole P.W."/>
        </authorList>
    </citation>
    <scope>NUCLEOTIDE SEQUENCE</scope>
    <source>
        <strain evidence="6">183</strain>
    </source>
</reference>
<dbReference type="PANTHER" id="PTHR30461">
    <property type="entry name" value="DNA-INVERTASE FROM LAMBDOID PROPHAGE"/>
    <property type="match status" value="1"/>
</dbReference>
<dbReference type="SUPFAM" id="SSF53041">
    <property type="entry name" value="Resolvase-like"/>
    <property type="match status" value="1"/>
</dbReference>
<dbReference type="CDD" id="cd00338">
    <property type="entry name" value="Ser_Recombinase"/>
    <property type="match status" value="1"/>
</dbReference>
<evidence type="ECO:0000313" key="7">
    <source>
        <dbReference type="Proteomes" id="UP000752814"/>
    </source>
</evidence>
<dbReference type="PROSITE" id="PS51736">
    <property type="entry name" value="RECOMBINASES_3"/>
    <property type="match status" value="1"/>
</dbReference>
<dbReference type="Proteomes" id="UP000752814">
    <property type="component" value="Unassembled WGS sequence"/>
</dbReference>
<dbReference type="InterPro" id="IPR036162">
    <property type="entry name" value="Resolvase-like_N_sf"/>
</dbReference>
<dbReference type="PANTHER" id="PTHR30461:SF23">
    <property type="entry name" value="DNA RECOMBINASE-RELATED"/>
    <property type="match status" value="1"/>
</dbReference>
<gene>
    <name evidence="6" type="ORF">A3207_00255</name>
</gene>
<dbReference type="Gene3D" id="3.40.50.1390">
    <property type="entry name" value="Resolvase, N-terminal catalytic domain"/>
    <property type="match status" value="1"/>
</dbReference>
<name>A0A8J8TEA4_9ARCH</name>
<dbReference type="EMBL" id="LVVT01000001">
    <property type="protein sequence ID" value="TQS84512.1"/>
    <property type="molecule type" value="Genomic_DNA"/>
</dbReference>
<dbReference type="InterPro" id="IPR006119">
    <property type="entry name" value="Resolv_N"/>
</dbReference>
<dbReference type="GeneID" id="41323477"/>
<dbReference type="Pfam" id="PF07508">
    <property type="entry name" value="Recombinase"/>
    <property type="match status" value="1"/>
</dbReference>
<comment type="caution">
    <text evidence="6">The sequence shown here is derived from an EMBL/GenBank/DDBJ whole genome shotgun (WGS) entry which is preliminary data.</text>
</comment>
<dbReference type="InterPro" id="IPR006118">
    <property type="entry name" value="Recombinase_CS"/>
</dbReference>
<dbReference type="PROSITE" id="PS51737">
    <property type="entry name" value="RECOMBINASE_DNA_BIND"/>
    <property type="match status" value="1"/>
</dbReference>
<keyword evidence="3" id="KW-0233">DNA recombination</keyword>
<dbReference type="SMART" id="SM00857">
    <property type="entry name" value="Resolvase"/>
    <property type="match status" value="1"/>
</dbReference>
<evidence type="ECO:0000256" key="3">
    <source>
        <dbReference type="ARBA" id="ARBA00023172"/>
    </source>
</evidence>
<dbReference type="InterPro" id="IPR011109">
    <property type="entry name" value="DNA_bind_recombinase_dom"/>
</dbReference>
<dbReference type="InterPro" id="IPR038109">
    <property type="entry name" value="DNA_bind_recomb_sf"/>
</dbReference>
<dbReference type="GO" id="GO:0003677">
    <property type="term" value="F:DNA binding"/>
    <property type="evidence" value="ECO:0007669"/>
    <property type="project" value="UniProtKB-KW"/>
</dbReference>
<dbReference type="RefSeq" id="WP_020448948.1">
    <property type="nucleotide sequence ID" value="NZ_CAYAXV010000011.1"/>
</dbReference>
<dbReference type="Pfam" id="PF00239">
    <property type="entry name" value="Resolvase"/>
    <property type="match status" value="1"/>
</dbReference>
<dbReference type="Gene3D" id="3.90.1750.20">
    <property type="entry name" value="Putative Large Serine Recombinase, Chain B, Domain 2"/>
    <property type="match status" value="1"/>
</dbReference>
<proteinExistence type="predicted"/>
<dbReference type="AlphaFoldDB" id="A0A8J8TEA4"/>
<dbReference type="GO" id="GO:0015074">
    <property type="term" value="P:DNA integration"/>
    <property type="evidence" value="ECO:0007669"/>
    <property type="project" value="UniProtKB-KW"/>
</dbReference>
<evidence type="ECO:0000256" key="1">
    <source>
        <dbReference type="ARBA" id="ARBA00022908"/>
    </source>
</evidence>
<evidence type="ECO:0000256" key="2">
    <source>
        <dbReference type="ARBA" id="ARBA00023125"/>
    </source>
</evidence>
<dbReference type="InterPro" id="IPR050639">
    <property type="entry name" value="SSR_resolvase"/>
</dbReference>
<dbReference type="OMA" id="SIEQPNY"/>
<evidence type="ECO:0000313" key="6">
    <source>
        <dbReference type="EMBL" id="TQS84512.1"/>
    </source>
</evidence>
<evidence type="ECO:0000259" key="5">
    <source>
        <dbReference type="PROSITE" id="PS51737"/>
    </source>
</evidence>
<keyword evidence="1" id="KW-0229">DNA integration</keyword>
<dbReference type="PROSITE" id="PS00397">
    <property type="entry name" value="RECOMBINASES_1"/>
    <property type="match status" value="1"/>
</dbReference>
<sequence length="275" mass="31937">MVTRAALYIRVSTEEQAEEGYSLEAQQERLTAYCEAQGWDVVDVYADRGYSGRKIGSRAEYKRMIDEKDRWDTILVLKMDRIHRNSRNFIEMMDNLEKWGKKFTSMQEELDTSSAIGRFVVDMIQRIAQLESEQIGERTYVGMEQKASMGGMMGFNPPYGYRLENSELIIEEREAEIIRRIYLDYLQGNSMALIADSLNSESVFTKNGNLWTKWSISRILHNPIYAGYRRWDTLQIKSDHAPIISLEVFNNVQILASNNTKDPSKRKTKVLDDLN</sequence>
<protein>
    <submittedName>
        <fullName evidence="6">Site-specific recombinase</fullName>
    </submittedName>
</protein>
<accession>A0A8J8TEA4</accession>
<dbReference type="GO" id="GO:0000150">
    <property type="term" value="F:DNA strand exchange activity"/>
    <property type="evidence" value="ECO:0007669"/>
    <property type="project" value="InterPro"/>
</dbReference>